<evidence type="ECO:0000256" key="13">
    <source>
        <dbReference type="ARBA" id="ARBA00022989"/>
    </source>
</evidence>
<evidence type="ECO:0000256" key="12">
    <source>
        <dbReference type="ARBA" id="ARBA00022840"/>
    </source>
</evidence>
<keyword evidence="9" id="KW-0677">Repeat</keyword>
<dbReference type="Pfam" id="PF00757">
    <property type="entry name" value="Furin-like"/>
    <property type="match status" value="1"/>
</dbReference>
<dbReference type="SMART" id="SM00261">
    <property type="entry name" value="FU"/>
    <property type="match status" value="1"/>
</dbReference>
<comment type="catalytic activity">
    <reaction evidence="19">
        <text>L-tyrosyl-[protein] + ATP = O-phospho-L-tyrosyl-[protein] + ADP + H(+)</text>
        <dbReference type="Rhea" id="RHEA:10596"/>
        <dbReference type="Rhea" id="RHEA-COMP:10136"/>
        <dbReference type="Rhea" id="RHEA-COMP:20101"/>
        <dbReference type="ChEBI" id="CHEBI:15378"/>
        <dbReference type="ChEBI" id="CHEBI:30616"/>
        <dbReference type="ChEBI" id="CHEBI:46858"/>
        <dbReference type="ChEBI" id="CHEBI:61978"/>
        <dbReference type="ChEBI" id="CHEBI:456216"/>
        <dbReference type="EC" id="2.7.10.1"/>
    </reaction>
</comment>
<evidence type="ECO:0000256" key="1">
    <source>
        <dbReference type="ARBA" id="ARBA00004479"/>
    </source>
</evidence>
<evidence type="ECO:0000259" key="21">
    <source>
        <dbReference type="PROSITE" id="PS50011"/>
    </source>
</evidence>
<evidence type="ECO:0000256" key="2">
    <source>
        <dbReference type="ARBA" id="ARBA00011902"/>
    </source>
</evidence>
<keyword evidence="10" id="KW-0547">Nucleotide-binding</keyword>
<evidence type="ECO:0000256" key="16">
    <source>
        <dbReference type="ARBA" id="ARBA00023170"/>
    </source>
</evidence>
<evidence type="ECO:0000256" key="19">
    <source>
        <dbReference type="ARBA" id="ARBA00051243"/>
    </source>
</evidence>
<dbReference type="InterPro" id="IPR006211">
    <property type="entry name" value="Furin-like_Cys-rich_dom"/>
</dbReference>
<evidence type="ECO:0000256" key="4">
    <source>
        <dbReference type="ARBA" id="ARBA00022679"/>
    </source>
</evidence>
<evidence type="ECO:0000256" key="5">
    <source>
        <dbReference type="ARBA" id="ARBA00022685"/>
    </source>
</evidence>
<keyword evidence="23" id="KW-1185">Reference proteome</keyword>
<dbReference type="InterPro" id="IPR013783">
    <property type="entry name" value="Ig-like_fold"/>
</dbReference>
<keyword evidence="6 20" id="KW-0812">Transmembrane</keyword>
<dbReference type="SUPFAM" id="SSF49265">
    <property type="entry name" value="Fibronectin type III"/>
    <property type="match status" value="2"/>
</dbReference>
<dbReference type="CDD" id="cd00064">
    <property type="entry name" value="FU"/>
    <property type="match status" value="1"/>
</dbReference>
<dbReference type="InterPro" id="IPR008266">
    <property type="entry name" value="Tyr_kinase_AS"/>
</dbReference>
<dbReference type="GO" id="GO:0007169">
    <property type="term" value="P:cell surface receptor protein tyrosine kinase signaling pathway"/>
    <property type="evidence" value="ECO:0007669"/>
    <property type="project" value="TreeGrafter"/>
</dbReference>
<dbReference type="InterPro" id="IPR006212">
    <property type="entry name" value="Furin_repeat"/>
</dbReference>
<evidence type="ECO:0000256" key="15">
    <source>
        <dbReference type="ARBA" id="ARBA00023137"/>
    </source>
</evidence>
<dbReference type="Gene3D" id="3.80.20.20">
    <property type="entry name" value="Receptor L-domain"/>
    <property type="match status" value="2"/>
</dbReference>
<evidence type="ECO:0000256" key="20">
    <source>
        <dbReference type="SAM" id="Phobius"/>
    </source>
</evidence>
<dbReference type="Gene3D" id="2.60.40.10">
    <property type="entry name" value="Immunoglobulins"/>
    <property type="match status" value="2"/>
</dbReference>
<dbReference type="SUPFAM" id="SSF56112">
    <property type="entry name" value="Protein kinase-like (PK-like)"/>
    <property type="match status" value="1"/>
</dbReference>
<dbReference type="EMBL" id="LUCM01003957">
    <property type="protein sequence ID" value="KAA0195064.1"/>
    <property type="molecule type" value="Genomic_DNA"/>
</dbReference>
<dbReference type="InterPro" id="IPR020635">
    <property type="entry name" value="Tyr_kinase_cat_dom"/>
</dbReference>
<keyword evidence="17" id="KW-0325">Glycoprotein</keyword>
<evidence type="ECO:0000256" key="8">
    <source>
        <dbReference type="ARBA" id="ARBA00022729"/>
    </source>
</evidence>
<feature type="non-terminal residue" evidence="22">
    <location>
        <position position="1392"/>
    </location>
</feature>
<dbReference type="PRINTS" id="PR00109">
    <property type="entry name" value="TYRKINASE"/>
</dbReference>
<dbReference type="PANTHER" id="PTHR24416:SF525">
    <property type="entry name" value="INSULIN-LIKE RECEPTOR"/>
    <property type="match status" value="1"/>
</dbReference>
<dbReference type="InterPro" id="IPR000719">
    <property type="entry name" value="Prot_kinase_dom"/>
</dbReference>
<protein>
    <recommendedName>
        <fullName evidence="2">receptor protein-tyrosine kinase</fullName>
        <ecNumber evidence="2">2.7.10.1</ecNumber>
    </recommendedName>
</protein>
<dbReference type="GO" id="GO:0046872">
    <property type="term" value="F:metal ion binding"/>
    <property type="evidence" value="ECO:0007669"/>
    <property type="project" value="UniProtKB-KW"/>
</dbReference>
<keyword evidence="11 22" id="KW-0418">Kinase</keyword>
<dbReference type="Gene3D" id="1.10.510.10">
    <property type="entry name" value="Transferase(Phosphotransferase) domain 1"/>
    <property type="match status" value="1"/>
</dbReference>
<dbReference type="InterPro" id="IPR011009">
    <property type="entry name" value="Kinase-like_dom_sf"/>
</dbReference>
<accession>A0A8E0VI63</accession>
<keyword evidence="5" id="KW-0165">Cleavage on pair of basic residues</keyword>
<name>A0A8E0VI63_9TREM</name>
<dbReference type="InterPro" id="IPR050122">
    <property type="entry name" value="RTK"/>
</dbReference>
<keyword evidence="3" id="KW-0597">Phosphoprotein</keyword>
<dbReference type="EC" id="2.7.10.1" evidence="2"/>
<dbReference type="SMART" id="SM00219">
    <property type="entry name" value="TyrKc"/>
    <property type="match status" value="1"/>
</dbReference>
<dbReference type="PROSITE" id="PS00109">
    <property type="entry name" value="PROTEIN_KINASE_TYR"/>
    <property type="match status" value="1"/>
</dbReference>
<keyword evidence="15 22" id="KW-0829">Tyrosine-protein kinase</keyword>
<evidence type="ECO:0000256" key="18">
    <source>
        <dbReference type="ARBA" id="ARBA00023211"/>
    </source>
</evidence>
<feature type="domain" description="Protein kinase" evidence="21">
    <location>
        <begin position="1080"/>
        <end position="1375"/>
    </location>
</feature>
<keyword evidence="14 20" id="KW-0472">Membrane</keyword>
<keyword evidence="7" id="KW-0479">Metal-binding</keyword>
<dbReference type="Proteomes" id="UP000728185">
    <property type="component" value="Unassembled WGS sequence"/>
</dbReference>
<evidence type="ECO:0000313" key="23">
    <source>
        <dbReference type="Proteomes" id="UP000728185"/>
    </source>
</evidence>
<keyword evidence="8" id="KW-0732">Signal</keyword>
<dbReference type="OrthoDB" id="6262500at2759"/>
<comment type="subcellular location">
    <subcellularLocation>
        <location evidence="1">Membrane</location>
        <topology evidence="1">Single-pass type I membrane protein</topology>
    </subcellularLocation>
</comment>
<dbReference type="PANTHER" id="PTHR24416">
    <property type="entry name" value="TYROSINE-PROTEIN KINASE RECEPTOR"/>
    <property type="match status" value="1"/>
</dbReference>
<dbReference type="GO" id="GO:0043235">
    <property type="term" value="C:receptor complex"/>
    <property type="evidence" value="ECO:0007669"/>
    <property type="project" value="TreeGrafter"/>
</dbReference>
<dbReference type="GO" id="GO:0004714">
    <property type="term" value="F:transmembrane receptor protein tyrosine kinase activity"/>
    <property type="evidence" value="ECO:0007669"/>
    <property type="project" value="UniProtKB-EC"/>
</dbReference>
<dbReference type="PROSITE" id="PS50011">
    <property type="entry name" value="PROTEIN_KINASE_DOM"/>
    <property type="match status" value="1"/>
</dbReference>
<dbReference type="InterPro" id="IPR000494">
    <property type="entry name" value="Rcpt_L-dom"/>
</dbReference>
<dbReference type="SUPFAM" id="SSF52058">
    <property type="entry name" value="L domain-like"/>
    <property type="match status" value="2"/>
</dbReference>
<organism evidence="22 23">
    <name type="scientific">Fasciolopsis buskii</name>
    <dbReference type="NCBI Taxonomy" id="27845"/>
    <lineage>
        <taxon>Eukaryota</taxon>
        <taxon>Metazoa</taxon>
        <taxon>Spiralia</taxon>
        <taxon>Lophotrochozoa</taxon>
        <taxon>Platyhelminthes</taxon>
        <taxon>Trematoda</taxon>
        <taxon>Digenea</taxon>
        <taxon>Plagiorchiida</taxon>
        <taxon>Echinostomata</taxon>
        <taxon>Echinostomatoidea</taxon>
        <taxon>Fasciolidae</taxon>
        <taxon>Fasciolopsis</taxon>
    </lineage>
</organism>
<evidence type="ECO:0000256" key="17">
    <source>
        <dbReference type="ARBA" id="ARBA00023180"/>
    </source>
</evidence>
<dbReference type="SMART" id="SM00060">
    <property type="entry name" value="FN3"/>
    <property type="match status" value="3"/>
</dbReference>
<dbReference type="InterPro" id="IPR009030">
    <property type="entry name" value="Growth_fac_rcpt_cys_sf"/>
</dbReference>
<evidence type="ECO:0000256" key="7">
    <source>
        <dbReference type="ARBA" id="ARBA00022723"/>
    </source>
</evidence>
<dbReference type="InterPro" id="IPR003961">
    <property type="entry name" value="FN3_dom"/>
</dbReference>
<dbReference type="Pfam" id="PF00041">
    <property type="entry name" value="fn3"/>
    <property type="match status" value="1"/>
</dbReference>
<dbReference type="FunFam" id="1.10.510.10:FF:000554">
    <property type="entry name" value="Predicted protein"/>
    <property type="match status" value="1"/>
</dbReference>
<evidence type="ECO:0000256" key="11">
    <source>
        <dbReference type="ARBA" id="ARBA00022777"/>
    </source>
</evidence>
<evidence type="ECO:0000313" key="22">
    <source>
        <dbReference type="EMBL" id="KAA0195064.1"/>
    </source>
</evidence>
<dbReference type="Gene3D" id="3.30.200.20">
    <property type="entry name" value="Phosphorylase Kinase, domain 1"/>
    <property type="match status" value="1"/>
</dbReference>
<evidence type="ECO:0000256" key="9">
    <source>
        <dbReference type="ARBA" id="ARBA00022737"/>
    </source>
</evidence>
<evidence type="ECO:0000256" key="14">
    <source>
        <dbReference type="ARBA" id="ARBA00023136"/>
    </source>
</evidence>
<keyword evidence="13 20" id="KW-1133">Transmembrane helix</keyword>
<keyword evidence="4" id="KW-0808">Transferase</keyword>
<dbReference type="SUPFAM" id="SSF57184">
    <property type="entry name" value="Growth factor receptor domain"/>
    <property type="match status" value="1"/>
</dbReference>
<proteinExistence type="predicted"/>
<dbReference type="InterPro" id="IPR036116">
    <property type="entry name" value="FN3_sf"/>
</dbReference>
<dbReference type="CDD" id="cd00063">
    <property type="entry name" value="FN3"/>
    <property type="match status" value="1"/>
</dbReference>
<keyword evidence="18" id="KW-0464">Manganese</keyword>
<comment type="caution">
    <text evidence="22">The sequence shown here is derived from an EMBL/GenBank/DDBJ whole genome shotgun (WGS) entry which is preliminary data.</text>
</comment>
<dbReference type="GO" id="GO:0005524">
    <property type="term" value="F:ATP binding"/>
    <property type="evidence" value="ECO:0007669"/>
    <property type="project" value="UniProtKB-KW"/>
</dbReference>
<dbReference type="Gene3D" id="2.10.220.10">
    <property type="entry name" value="Hormone Receptor, Insulin-like Growth Factor Receptor 1, Chain A, domain 2"/>
    <property type="match status" value="1"/>
</dbReference>
<feature type="transmembrane region" description="Helical" evidence="20">
    <location>
        <begin position="1019"/>
        <end position="1041"/>
    </location>
</feature>
<dbReference type="Pfam" id="PF01030">
    <property type="entry name" value="Recep_L_domain"/>
    <property type="match status" value="2"/>
</dbReference>
<sequence length="1392" mass="156331">VCPGQTINLGSGERWDQLRSCVVFDGTLHIVQLNESCCSSTACSFGNLFEITDSLIVEHSSCMSDLSVLFPNLTVIRGHSHLSVGQVVPRQEFESTPVLLIRHTKLRAVGLLRLRFSGSRLALIDNPRMCHTELANWHSASGSRTEDTRFVNRGFNRVAFGLLQFCSNVSVSTSSPESHCDVSCNRRRLACAMNDRTQCCDVQCLGSCFGPGPERCVACNTVRLGGRCLNSCPTGYYALHEHECVTLQECLKMETISQNGTRLFYSVLNDTCLRACPTDYVRDSAGHCTACLGSDCNLRACGHIQVQTLKDLQLIRHCFSARSLLISLQHCDNGITTERALRDAFANLEEIYGSLHIVSSNVLSTLSFMTSLRVIHGLRGNKPDPFGTSLEVAWNGELKHLWGYNSWTKKPLVPVTISSGRLVFTLNRNLCPAEIHRFIRSHLQLARSLTLLEQNLIDRSNGDVALCSIRQLNLTNISAGQRSVHFNFVTLNWDDPREVLPSTLHFRIFDQLVRDHFDSICSDSWHAREPQCQSDLATQATSPRLTSTCVVGSFQPATKYLAYLEVRTMSSGEGARTDLFSFITLPDTPSHPTGLEIFALSPHKVRLQWADPEQKNGEIAEFLVWHIPVVQTADLSYVDSASCSQAPVETATSVHGSLPEHLKSDVSINRTGHRLPSCTYCVMHCRANHSRDVTIQPDGYPLRMEINAAERWRQLESILFEDRLQNLLLSPRAGSDILRRDSRATSDQQWTTNSWPHSARLTVVPNEQVANSASDSSSSHHIIIDGLHHFTYYWFRVIACHYPHDVEGRKLGKDLVSQAKVSAAVTVPWCSLPAQSSHRTKPCLECDLVRANSLRVTASLSKCGLLPSHSSRPCDDTANEMRNRSHMSLQSVSWSHRIELSWTAPNKPNGHIRFYWVRYRAVLSDKVDAAVPVTRTPDWVLLCSSSAFDHKPPATANFRQSSDTRSQASVVLFNLMPGLYEFQVMSVSSAGNSSWSEARQFYIRSLTAQITVDFLTAHFYLPVVLCLLMIGTALVFWRMLIRRHVKRRCAHAVVDEIGLRESLLAGIPRDWEILPREISWDSEKPIGHGSFGTVFLGYMSQNAPAVQPHVGAVRRFLRRIIPDKDNMTLVAVKTIDPGATVEDIREFLSEAAFLKNFACHHIVRMLGVVTFEPTWENPPALVMEWMALGDLASYLRHRERLDDCSDGVVKPNLALIWAAQIADGMAFLSHRNLVHRDLAARNCLVDEQLTVKIADFGLARYMNVDEYYRRRGQTRLPIRWMAPESLSRSYFSTQSDVWSYGVVLWEIATFAALPYSGLSHEQVILHVTQGGHLDLHDWPARLPSVLHDLMIRCWSFVFSDRPTFMDILNQLDSSLDASFRAVSYYHQQSTAS</sequence>
<dbReference type="GO" id="GO:0005886">
    <property type="term" value="C:plasma membrane"/>
    <property type="evidence" value="ECO:0007669"/>
    <property type="project" value="TreeGrafter"/>
</dbReference>
<evidence type="ECO:0000256" key="6">
    <source>
        <dbReference type="ARBA" id="ARBA00022692"/>
    </source>
</evidence>
<keyword evidence="12" id="KW-0067">ATP-binding</keyword>
<evidence type="ECO:0000256" key="3">
    <source>
        <dbReference type="ARBA" id="ARBA00022553"/>
    </source>
</evidence>
<gene>
    <name evidence="22" type="ORF">FBUS_06121</name>
</gene>
<evidence type="ECO:0000256" key="10">
    <source>
        <dbReference type="ARBA" id="ARBA00022741"/>
    </source>
</evidence>
<dbReference type="InterPro" id="IPR036941">
    <property type="entry name" value="Rcpt_L-dom_sf"/>
</dbReference>
<reference evidence="22" key="1">
    <citation type="submission" date="2019-05" db="EMBL/GenBank/DDBJ databases">
        <title>Annotation for the trematode Fasciolopsis buski.</title>
        <authorList>
            <person name="Choi Y.-J."/>
        </authorList>
    </citation>
    <scope>NUCLEOTIDE SEQUENCE</scope>
    <source>
        <strain evidence="22">HT</strain>
        <tissue evidence="22">Whole worm</tissue>
    </source>
</reference>
<keyword evidence="16 22" id="KW-0675">Receptor</keyword>
<dbReference type="Pfam" id="PF07714">
    <property type="entry name" value="PK_Tyr_Ser-Thr"/>
    <property type="match status" value="1"/>
</dbReference>
<dbReference type="InterPro" id="IPR001245">
    <property type="entry name" value="Ser-Thr/Tyr_kinase_cat_dom"/>
</dbReference>